<gene>
    <name evidence="1" type="ORF">R3P38DRAFT_2901106</name>
</gene>
<dbReference type="Gene3D" id="3.80.10.10">
    <property type="entry name" value="Ribonuclease Inhibitor"/>
    <property type="match status" value="1"/>
</dbReference>
<evidence type="ECO:0000313" key="2">
    <source>
        <dbReference type="Proteomes" id="UP001362999"/>
    </source>
</evidence>
<evidence type="ECO:0008006" key="3">
    <source>
        <dbReference type="Google" id="ProtNLM"/>
    </source>
</evidence>
<name>A0AAW0CMJ8_9AGAR</name>
<dbReference type="AlphaFoldDB" id="A0AAW0CMJ8"/>
<dbReference type="SUPFAM" id="SSF52047">
    <property type="entry name" value="RNI-like"/>
    <property type="match status" value="1"/>
</dbReference>
<protein>
    <recommendedName>
        <fullName evidence="3">F-box domain-containing protein</fullName>
    </recommendedName>
</protein>
<proteinExistence type="predicted"/>
<sequence>MHQCLCVVEIVSLICEQIEEGSLPSFARVCRAFVDPALDVLWSHQNSLGNILRCMPEGIWEEVLDEPEVTWIMNRPVLPSDWERPLVHARRVKSFNYDGRCIEPGYPTSAEFLESLRLCWPWQQLFPNLQTLYFYSRREWTFQYVRLFLSPQIHDLFLARPQAAAHLSLLPTIAAECPLLRDLEIQYTDRGFDFKGPVSALVTGLHRLESITLPCLDNVALAHIARLPGLKSLTLENQPAIGSFPAGIFSNDIIFPALQSLDITGDDVETIIPLLALMTHARLRDLTIDLPEKIPAKRITALHSAIVRSCTNSHASLEQITFGQFSGGRTTVPTDAEITSYLVEGAKILSLATFRNLSVVFVTTPLGVDLDDTIAADLAQTWPQLSELSLLASSYVNHRSRITLQGLVPFARHCPHLYSLSLPLDATSSAWPQKLIASEADGSAGGSGRRVQQTSLLHMIVMRSPIADPLHVAGFLSSVFPKLTGILTDQHIRGDAGEAEAEAGVFSEKWSTVMATLPVLRSARMEEQKWMRRGG</sequence>
<accession>A0AAW0CMJ8</accession>
<keyword evidence="2" id="KW-1185">Reference proteome</keyword>
<reference evidence="1 2" key="1">
    <citation type="journal article" date="2024" name="J Genomics">
        <title>Draft genome sequencing and assembly of Favolaschia claudopus CIRM-BRFM 2984 isolated from oak limbs.</title>
        <authorList>
            <person name="Navarro D."/>
            <person name="Drula E."/>
            <person name="Chaduli D."/>
            <person name="Cazenave R."/>
            <person name="Ahrendt S."/>
            <person name="Wang J."/>
            <person name="Lipzen A."/>
            <person name="Daum C."/>
            <person name="Barry K."/>
            <person name="Grigoriev I.V."/>
            <person name="Favel A."/>
            <person name="Rosso M.N."/>
            <person name="Martin F."/>
        </authorList>
    </citation>
    <scope>NUCLEOTIDE SEQUENCE [LARGE SCALE GENOMIC DNA]</scope>
    <source>
        <strain evidence="1 2">CIRM-BRFM 2984</strain>
    </source>
</reference>
<dbReference type="InterPro" id="IPR032675">
    <property type="entry name" value="LRR_dom_sf"/>
</dbReference>
<organism evidence="1 2">
    <name type="scientific">Favolaschia claudopus</name>
    <dbReference type="NCBI Taxonomy" id="2862362"/>
    <lineage>
        <taxon>Eukaryota</taxon>
        <taxon>Fungi</taxon>
        <taxon>Dikarya</taxon>
        <taxon>Basidiomycota</taxon>
        <taxon>Agaricomycotina</taxon>
        <taxon>Agaricomycetes</taxon>
        <taxon>Agaricomycetidae</taxon>
        <taxon>Agaricales</taxon>
        <taxon>Marasmiineae</taxon>
        <taxon>Mycenaceae</taxon>
        <taxon>Favolaschia</taxon>
    </lineage>
</organism>
<evidence type="ECO:0000313" key="1">
    <source>
        <dbReference type="EMBL" id="KAK7039647.1"/>
    </source>
</evidence>
<comment type="caution">
    <text evidence="1">The sequence shown here is derived from an EMBL/GenBank/DDBJ whole genome shotgun (WGS) entry which is preliminary data.</text>
</comment>
<dbReference type="EMBL" id="JAWWNJ010000016">
    <property type="protein sequence ID" value="KAK7039647.1"/>
    <property type="molecule type" value="Genomic_DNA"/>
</dbReference>
<dbReference type="Proteomes" id="UP001362999">
    <property type="component" value="Unassembled WGS sequence"/>
</dbReference>